<name>A0A5C7ETN4_9PROT</name>
<feature type="region of interest" description="Disordered" evidence="1">
    <location>
        <begin position="1"/>
        <end position="27"/>
    </location>
</feature>
<evidence type="ECO:0000313" key="4">
    <source>
        <dbReference type="Proteomes" id="UP000321201"/>
    </source>
</evidence>
<dbReference type="PANTHER" id="PTHR33498">
    <property type="entry name" value="TRANSPOSASE FOR INSERTION SEQUENCE ELEMENT IS1557"/>
    <property type="match status" value="1"/>
</dbReference>
<evidence type="ECO:0000259" key="2">
    <source>
        <dbReference type="Pfam" id="PF01610"/>
    </source>
</evidence>
<dbReference type="InterPro" id="IPR047951">
    <property type="entry name" value="Transpos_ISL3"/>
</dbReference>
<feature type="compositionally biased region" description="Low complexity" evidence="1">
    <location>
        <begin position="15"/>
        <end position="27"/>
    </location>
</feature>
<dbReference type="EMBL" id="VPFL01000030">
    <property type="protein sequence ID" value="TXF10448.1"/>
    <property type="molecule type" value="Genomic_DNA"/>
</dbReference>
<proteinExistence type="predicted"/>
<dbReference type="InterPro" id="IPR002560">
    <property type="entry name" value="Transposase_DDE"/>
</dbReference>
<dbReference type="Proteomes" id="UP000321201">
    <property type="component" value="Unassembled WGS sequence"/>
</dbReference>
<feature type="domain" description="Transposase IS204/IS1001/IS1096/IS1165 DDE" evidence="2">
    <location>
        <begin position="56"/>
        <end position="175"/>
    </location>
</feature>
<reference evidence="3 4" key="1">
    <citation type="submission" date="2019-08" db="EMBL/GenBank/DDBJ databases">
        <title>Pelomicrobium methylotrophicum gen. nov., sp. nov. a moderately thermophilic, facultatively anaerobic, lithoautotrophic and methylotrophic bacterium isolated from a terrestrial mud volcano.</title>
        <authorList>
            <person name="Slobodkina G.B."/>
            <person name="Merkel A.Y."/>
            <person name="Slobodkin A.I."/>
        </authorList>
    </citation>
    <scope>NUCLEOTIDE SEQUENCE [LARGE SCALE GENOMIC DNA]</scope>
    <source>
        <strain evidence="3 4">SM250</strain>
    </source>
</reference>
<dbReference type="InParanoid" id="A0A5C7ETN4"/>
<dbReference type="AlphaFoldDB" id="A0A5C7ETN4"/>
<accession>A0A5C7ETN4</accession>
<evidence type="ECO:0000256" key="1">
    <source>
        <dbReference type="SAM" id="MobiDB-lite"/>
    </source>
</evidence>
<evidence type="ECO:0000313" key="3">
    <source>
        <dbReference type="EMBL" id="TXF10448.1"/>
    </source>
</evidence>
<comment type="caution">
    <text evidence="3">The sequence shown here is derived from an EMBL/GenBank/DDBJ whole genome shotgun (WGS) entry which is preliminary data.</text>
</comment>
<protein>
    <submittedName>
        <fullName evidence="3">Transposase</fullName>
    </submittedName>
</protein>
<dbReference type="PANTHER" id="PTHR33498:SF1">
    <property type="entry name" value="TRANSPOSASE FOR INSERTION SEQUENCE ELEMENT IS1557"/>
    <property type="match status" value="1"/>
</dbReference>
<organism evidence="3 4">
    <name type="scientific">Pelomicrobium methylotrophicum</name>
    <dbReference type="NCBI Taxonomy" id="2602750"/>
    <lineage>
        <taxon>Bacteria</taxon>
        <taxon>Pseudomonadati</taxon>
        <taxon>Pseudomonadota</taxon>
        <taxon>Hydrogenophilia</taxon>
        <taxon>Hydrogenophilia incertae sedis</taxon>
        <taxon>Pelomicrobium</taxon>
    </lineage>
</organism>
<dbReference type="Pfam" id="PF01610">
    <property type="entry name" value="DDE_Tnp_ISL3"/>
    <property type="match status" value="1"/>
</dbReference>
<sequence>MECHRPGDAGGGQAKAGAAPGPGAPRAQCGRDRFCPAARIRDGGDRIKNVALFCTWLTERKTESLLAYYEGLSDEQKANIEAVAMDLWPAYISATEAHIPQAREKIAFDKFHVAKSLGEAVDKVRKQEHCALLAVGEDCLKGSQYDWLTNPDNMTRSQRNRFCALRDSSLKTARAPGPSRNSPWVCGTTRAAPGRPKAGRAGCPGRCAAALRR</sequence>
<keyword evidence="4" id="KW-1185">Reference proteome</keyword>
<gene>
    <name evidence="3" type="ORF">FR698_15205</name>
</gene>
<dbReference type="OrthoDB" id="46712at2"/>
<feature type="region of interest" description="Disordered" evidence="1">
    <location>
        <begin position="173"/>
        <end position="199"/>
    </location>
</feature>
<feature type="compositionally biased region" description="Low complexity" evidence="1">
    <location>
        <begin position="190"/>
        <end position="199"/>
    </location>
</feature>